<dbReference type="PANTHER" id="PTHR43280:SF34">
    <property type="entry name" value="ARAC-FAMILY TRANSCRIPTIONAL REGULATOR"/>
    <property type="match status" value="1"/>
</dbReference>
<dbReference type="GO" id="GO:0043565">
    <property type="term" value="F:sequence-specific DNA binding"/>
    <property type="evidence" value="ECO:0007669"/>
    <property type="project" value="InterPro"/>
</dbReference>
<evidence type="ECO:0000313" key="5">
    <source>
        <dbReference type="EMBL" id="MEN7549492.1"/>
    </source>
</evidence>
<evidence type="ECO:0000256" key="1">
    <source>
        <dbReference type="ARBA" id="ARBA00023015"/>
    </source>
</evidence>
<evidence type="ECO:0000259" key="4">
    <source>
        <dbReference type="PROSITE" id="PS01124"/>
    </source>
</evidence>
<dbReference type="SMART" id="SM00342">
    <property type="entry name" value="HTH_ARAC"/>
    <property type="match status" value="1"/>
</dbReference>
<dbReference type="InterPro" id="IPR009057">
    <property type="entry name" value="Homeodomain-like_sf"/>
</dbReference>
<keyword evidence="3" id="KW-0804">Transcription</keyword>
<dbReference type="InterPro" id="IPR018060">
    <property type="entry name" value="HTH_AraC"/>
</dbReference>
<evidence type="ECO:0000313" key="6">
    <source>
        <dbReference type="Proteomes" id="UP001403385"/>
    </source>
</evidence>
<reference evidence="5 6" key="1">
    <citation type="submission" date="2024-04" db="EMBL/GenBank/DDBJ databases">
        <title>Novel genus in family Flammeovirgaceae.</title>
        <authorList>
            <person name="Nguyen T.H."/>
            <person name="Vuong T.Q."/>
            <person name="Le H."/>
            <person name="Kim S.-G."/>
        </authorList>
    </citation>
    <scope>NUCLEOTIDE SEQUENCE [LARGE SCALE GENOMIC DNA]</scope>
    <source>
        <strain evidence="5 6">JCM 23209</strain>
    </source>
</reference>
<dbReference type="PANTHER" id="PTHR43280">
    <property type="entry name" value="ARAC-FAMILY TRANSCRIPTIONAL REGULATOR"/>
    <property type="match status" value="1"/>
</dbReference>
<keyword evidence="1" id="KW-0805">Transcription regulation</keyword>
<dbReference type="Pfam" id="PF12833">
    <property type="entry name" value="HTH_18"/>
    <property type="match status" value="1"/>
</dbReference>
<dbReference type="GO" id="GO:0003700">
    <property type="term" value="F:DNA-binding transcription factor activity"/>
    <property type="evidence" value="ECO:0007669"/>
    <property type="project" value="InterPro"/>
</dbReference>
<name>A0AAW9RX57_9BACT</name>
<feature type="domain" description="HTH araC/xylS-type" evidence="4">
    <location>
        <begin position="187"/>
        <end position="285"/>
    </location>
</feature>
<dbReference type="Gene3D" id="1.10.10.60">
    <property type="entry name" value="Homeodomain-like"/>
    <property type="match status" value="2"/>
</dbReference>
<proteinExistence type="predicted"/>
<keyword evidence="2" id="KW-0238">DNA-binding</keyword>
<dbReference type="PROSITE" id="PS01124">
    <property type="entry name" value="HTH_ARAC_FAMILY_2"/>
    <property type="match status" value="1"/>
</dbReference>
<dbReference type="AlphaFoldDB" id="A0AAW9RX57"/>
<sequence>MKPLYFKIPKTDQESFRVQVDHLPHMYDKLHYHEELQIIYIVRSRGTRFIGGDISKFKGGDIFVVGSNMPHLFKNDEKYYQEDSQFKAVSISIFLNKKAFESDFFSLPEMLPIKEFFKNADRGIEIVGETRKVLQVKMRELTKAEGFEKFIRVLMILNVISQSKEQVFISSMKYLRTLKDSDGEKLNAVFEYIMKNFTESINLHEVAEVANMSVSAFCRYFKSRTRKTVIQFINEIRIGYACTLLTEEDMSVNEACFCCGFNNVSNFNRQFKSITNLTPSQYLKKFKN</sequence>
<evidence type="ECO:0000256" key="3">
    <source>
        <dbReference type="ARBA" id="ARBA00023163"/>
    </source>
</evidence>
<accession>A0AAW9RX57</accession>
<dbReference type="InterPro" id="IPR011051">
    <property type="entry name" value="RmlC_Cupin_sf"/>
</dbReference>
<dbReference type="RefSeq" id="WP_346822271.1">
    <property type="nucleotide sequence ID" value="NZ_JBDKWZ010000009.1"/>
</dbReference>
<keyword evidence="6" id="KW-1185">Reference proteome</keyword>
<dbReference type="SUPFAM" id="SSF46689">
    <property type="entry name" value="Homeodomain-like"/>
    <property type="match status" value="2"/>
</dbReference>
<comment type="caution">
    <text evidence="5">The sequence shown here is derived from an EMBL/GenBank/DDBJ whole genome shotgun (WGS) entry which is preliminary data.</text>
</comment>
<gene>
    <name evidence="5" type="ORF">AAG747_16330</name>
</gene>
<dbReference type="Gene3D" id="2.60.120.10">
    <property type="entry name" value="Jelly Rolls"/>
    <property type="match status" value="1"/>
</dbReference>
<organism evidence="5 6">
    <name type="scientific">Rapidithrix thailandica</name>
    <dbReference type="NCBI Taxonomy" id="413964"/>
    <lineage>
        <taxon>Bacteria</taxon>
        <taxon>Pseudomonadati</taxon>
        <taxon>Bacteroidota</taxon>
        <taxon>Cytophagia</taxon>
        <taxon>Cytophagales</taxon>
        <taxon>Flammeovirgaceae</taxon>
        <taxon>Rapidithrix</taxon>
    </lineage>
</organism>
<dbReference type="InterPro" id="IPR018062">
    <property type="entry name" value="HTH_AraC-typ_CS"/>
</dbReference>
<dbReference type="SUPFAM" id="SSF51182">
    <property type="entry name" value="RmlC-like cupins"/>
    <property type="match status" value="1"/>
</dbReference>
<dbReference type="PROSITE" id="PS00041">
    <property type="entry name" value="HTH_ARAC_FAMILY_1"/>
    <property type="match status" value="1"/>
</dbReference>
<evidence type="ECO:0000256" key="2">
    <source>
        <dbReference type="ARBA" id="ARBA00023125"/>
    </source>
</evidence>
<protein>
    <submittedName>
        <fullName evidence="5">AraC family transcriptional regulator</fullName>
    </submittedName>
</protein>
<dbReference type="InterPro" id="IPR014710">
    <property type="entry name" value="RmlC-like_jellyroll"/>
</dbReference>
<dbReference type="EMBL" id="JBDKWZ010000009">
    <property type="protein sequence ID" value="MEN7549492.1"/>
    <property type="molecule type" value="Genomic_DNA"/>
</dbReference>
<dbReference type="Proteomes" id="UP001403385">
    <property type="component" value="Unassembled WGS sequence"/>
</dbReference>